<evidence type="ECO:0000313" key="3">
    <source>
        <dbReference type="Proteomes" id="UP000705230"/>
    </source>
</evidence>
<protein>
    <submittedName>
        <fullName evidence="2">Uncharacterized protein</fullName>
    </submittedName>
</protein>
<keyword evidence="1" id="KW-0812">Transmembrane</keyword>
<comment type="caution">
    <text evidence="2">The sequence shown here is derived from an EMBL/GenBank/DDBJ whole genome shotgun (WGS) entry which is preliminary data.</text>
</comment>
<keyword evidence="1" id="KW-1133">Transmembrane helix</keyword>
<dbReference type="EMBL" id="JADHSG010000001">
    <property type="protein sequence ID" value="MBL6902815.1"/>
    <property type="molecule type" value="Genomic_DNA"/>
</dbReference>
<proteinExistence type="predicted"/>
<name>A0A937JAA7_9GAMM</name>
<organism evidence="2 3">
    <name type="scientific">SAR86 cluster bacterium</name>
    <dbReference type="NCBI Taxonomy" id="2030880"/>
    <lineage>
        <taxon>Bacteria</taxon>
        <taxon>Pseudomonadati</taxon>
        <taxon>Pseudomonadota</taxon>
        <taxon>Gammaproteobacteria</taxon>
        <taxon>SAR86 cluster</taxon>
    </lineage>
</organism>
<sequence length="47" mass="5491">MAEYDALIVFLLSAVLMIFYIYIEARPKGSNFIGNVKSTISRFFRKR</sequence>
<reference evidence="2" key="1">
    <citation type="submission" date="2020-10" db="EMBL/GenBank/DDBJ databases">
        <title>Microbiome of the Black Sea water column analyzed by genome centric metagenomics.</title>
        <authorList>
            <person name="Cabello-Yeves P.J."/>
            <person name="Callieri C."/>
            <person name="Picazo A."/>
            <person name="Mehrshad M."/>
            <person name="Haro-Moreno J.M."/>
            <person name="Roda-Garcia J."/>
            <person name="Dzembekova N."/>
            <person name="Slabakova V."/>
            <person name="Slabakova N."/>
            <person name="Moncheva S."/>
            <person name="Rodriguez-Valera F."/>
        </authorList>
    </citation>
    <scope>NUCLEOTIDE SEQUENCE</scope>
    <source>
        <strain evidence="2">BS30m-G43</strain>
    </source>
</reference>
<dbReference type="Proteomes" id="UP000705230">
    <property type="component" value="Unassembled WGS sequence"/>
</dbReference>
<gene>
    <name evidence="2" type="ORF">ISR29_01260</name>
</gene>
<evidence type="ECO:0000256" key="1">
    <source>
        <dbReference type="SAM" id="Phobius"/>
    </source>
</evidence>
<accession>A0A937JAA7</accession>
<dbReference type="AlphaFoldDB" id="A0A937JAA7"/>
<keyword evidence="1" id="KW-0472">Membrane</keyword>
<feature type="transmembrane region" description="Helical" evidence="1">
    <location>
        <begin position="6"/>
        <end position="23"/>
    </location>
</feature>
<evidence type="ECO:0000313" key="2">
    <source>
        <dbReference type="EMBL" id="MBL6902815.1"/>
    </source>
</evidence>